<sequence>MKNKSLKATFGAAAAMAVLALGSSAAFAETDLDKELIVNGEEKLVTRAPAADHLKGNLDEVFSGWVFRADETQALQMDDFDNPGMIFVDQAMDAWNTVEGTEGKSCASCHGDVEESMAGVKAVYPKWNEAAGEVRSLDMQINDCRTTRMGAEPWKLTKGKMTAMNALITLQSRGMPVNVAIDGPVQSMWERGKEMYYTKTGQLEMSCANCHEDNYDRRIRADHLSQGQINGFPVYRLKNAKLNAVHARFKGCVRDTRAETYKPGSEDFLALELYVASRGNGLSVEGPSIRN</sequence>
<feature type="signal peptide" evidence="19">
    <location>
        <begin position="1"/>
        <end position="28"/>
    </location>
</feature>
<keyword evidence="6 15" id="KW-0808">Transferase</keyword>
<feature type="binding site" description="axial binding residue" evidence="18">
    <location>
        <position position="144"/>
    </location>
    <ligand>
        <name>heme c</name>
        <dbReference type="ChEBI" id="CHEBI:61717"/>
        <label>1</label>
    </ligand>
    <ligandPart>
        <name>Fe</name>
        <dbReference type="ChEBI" id="CHEBI:18248"/>
    </ligandPart>
</feature>
<comment type="cofactor">
    <cofactor evidence="1">
        <name>heme c</name>
        <dbReference type="ChEBI" id="CHEBI:61717"/>
    </cofactor>
</comment>
<feature type="chain" id="PRO_5016872131" description="SoxAX cytochrome complex subunit A" evidence="19">
    <location>
        <begin position="29"/>
        <end position="291"/>
    </location>
</feature>
<evidence type="ECO:0000313" key="22">
    <source>
        <dbReference type="Proteomes" id="UP000261704"/>
    </source>
</evidence>
<evidence type="ECO:0000256" key="12">
    <source>
        <dbReference type="ARBA" id="ARBA00025746"/>
    </source>
</evidence>
<feature type="domain" description="Cytochrome c" evidence="20">
    <location>
        <begin position="90"/>
        <end position="177"/>
    </location>
</feature>
<comment type="cofactor">
    <cofactor evidence="17">
        <name>heme</name>
        <dbReference type="ChEBI" id="CHEBI:30413"/>
    </cofactor>
    <text evidence="17">Binds 2 heme groups per subunit.</text>
</comment>
<evidence type="ECO:0000256" key="8">
    <source>
        <dbReference type="ARBA" id="ARBA00022729"/>
    </source>
</evidence>
<keyword evidence="7 15" id="KW-0479">Metal-binding</keyword>
<accession>A0A347UDT8</accession>
<evidence type="ECO:0000256" key="2">
    <source>
        <dbReference type="ARBA" id="ARBA00004418"/>
    </source>
</evidence>
<dbReference type="EC" id="2.8.5.2" evidence="15"/>
<evidence type="ECO:0000256" key="5">
    <source>
        <dbReference type="ARBA" id="ARBA00022617"/>
    </source>
</evidence>
<comment type="subcellular location">
    <subcellularLocation>
        <location evidence="2 15">Periplasm</location>
    </subcellularLocation>
</comment>
<gene>
    <name evidence="21" type="primary">soxA</name>
    <name evidence="21" type="ORF">BAR1_03170</name>
</gene>
<keyword evidence="4 15" id="KW-0813">Transport</keyword>
<dbReference type="OrthoDB" id="7916986at2"/>
<evidence type="ECO:0000259" key="20">
    <source>
        <dbReference type="Pfam" id="PF21342"/>
    </source>
</evidence>
<dbReference type="GO" id="GO:0019417">
    <property type="term" value="P:sulfur oxidation"/>
    <property type="evidence" value="ECO:0007669"/>
    <property type="project" value="InterPro"/>
</dbReference>
<dbReference type="GO" id="GO:0020037">
    <property type="term" value="F:heme binding"/>
    <property type="evidence" value="ECO:0007669"/>
    <property type="project" value="InterPro"/>
</dbReference>
<name>A0A347UDT8_9RHOB</name>
<keyword evidence="8 19" id="KW-0732">Signal</keyword>
<dbReference type="GO" id="GO:0070069">
    <property type="term" value="C:cytochrome complex"/>
    <property type="evidence" value="ECO:0007669"/>
    <property type="project" value="InterPro"/>
</dbReference>
<evidence type="ECO:0000256" key="1">
    <source>
        <dbReference type="ARBA" id="ARBA00001926"/>
    </source>
</evidence>
<feature type="binding site" description="covalent" evidence="17">
    <location>
        <position position="207"/>
    </location>
    <ligand>
        <name>heme c</name>
        <dbReference type="ChEBI" id="CHEBI:61717"/>
        <label>2</label>
    </ligand>
</feature>
<keyword evidence="10 15" id="KW-0249">Electron transport</keyword>
<dbReference type="KEGG" id="pamo:BAR1_03170"/>
<feature type="binding site" description="axial binding residue" evidence="18">
    <location>
        <position position="252"/>
    </location>
    <ligand>
        <name>heme c</name>
        <dbReference type="ChEBI" id="CHEBI:61717"/>
        <label>2</label>
    </ligand>
    <ligandPart>
        <name>Fe</name>
        <dbReference type="ChEBI" id="CHEBI:18248"/>
    </ligandPart>
</feature>
<comment type="similarity">
    <text evidence="12 15">Belongs to the SoxA family.</text>
</comment>
<comment type="catalytic activity">
    <reaction evidence="13 15">
        <text>L-cysteinyl-[SoxY protein] + thiosulfate + 2 Fe(III)-[cytochrome c] = S-sulfosulfanyl-L-cysteinyl-[SoxY protein] + 2 Fe(II)-[cytochrome c] + 2 H(+)</text>
        <dbReference type="Rhea" id="RHEA:56720"/>
        <dbReference type="Rhea" id="RHEA-COMP:10350"/>
        <dbReference type="Rhea" id="RHEA-COMP:14328"/>
        <dbReference type="Rhea" id="RHEA-COMP:14399"/>
        <dbReference type="Rhea" id="RHEA-COMP:14691"/>
        <dbReference type="ChEBI" id="CHEBI:15378"/>
        <dbReference type="ChEBI" id="CHEBI:29033"/>
        <dbReference type="ChEBI" id="CHEBI:29034"/>
        <dbReference type="ChEBI" id="CHEBI:29950"/>
        <dbReference type="ChEBI" id="CHEBI:33542"/>
        <dbReference type="ChEBI" id="CHEBI:139321"/>
        <dbReference type="EC" id="2.8.5.2"/>
    </reaction>
</comment>
<dbReference type="NCBIfam" id="TIGR04484">
    <property type="entry name" value="thiosulf_SoxA"/>
    <property type="match status" value="1"/>
</dbReference>
<evidence type="ECO:0000256" key="4">
    <source>
        <dbReference type="ARBA" id="ARBA00022448"/>
    </source>
</evidence>
<keyword evidence="22" id="KW-1185">Reference proteome</keyword>
<evidence type="ECO:0000256" key="15">
    <source>
        <dbReference type="PIRNR" id="PIRNR038455"/>
    </source>
</evidence>
<evidence type="ECO:0000256" key="7">
    <source>
        <dbReference type="ARBA" id="ARBA00022723"/>
    </source>
</evidence>
<evidence type="ECO:0000256" key="19">
    <source>
        <dbReference type="SAM" id="SignalP"/>
    </source>
</evidence>
<feature type="binding site" description="covalent" evidence="17">
    <location>
        <position position="210"/>
    </location>
    <ligand>
        <name>heme c</name>
        <dbReference type="ChEBI" id="CHEBI:61717"/>
        <label>2</label>
    </ligand>
</feature>
<dbReference type="GO" id="GO:0004792">
    <property type="term" value="F:thiosulfate-cyanide sulfurtransferase activity"/>
    <property type="evidence" value="ECO:0007669"/>
    <property type="project" value="UniProtKB-ARBA"/>
</dbReference>
<dbReference type="FunFam" id="1.10.760.10:FF:000030">
    <property type="entry name" value="L-cysteine S-thiosulfotransferase subunit SoxA"/>
    <property type="match status" value="1"/>
</dbReference>
<evidence type="ECO:0000256" key="16">
    <source>
        <dbReference type="PIRSR" id="PIRSR038455-1"/>
    </source>
</evidence>
<feature type="binding site" description="axial binding residue" evidence="18">
    <location>
        <position position="110"/>
    </location>
    <ligand>
        <name>heme c</name>
        <dbReference type="ChEBI" id="CHEBI:61717"/>
        <label>1</label>
    </ligand>
    <ligandPart>
        <name>Fe</name>
        <dbReference type="ChEBI" id="CHEBI:18248"/>
    </ligandPart>
</feature>
<evidence type="ECO:0000256" key="9">
    <source>
        <dbReference type="ARBA" id="ARBA00022764"/>
    </source>
</evidence>
<evidence type="ECO:0000256" key="13">
    <source>
        <dbReference type="ARBA" id="ARBA00048077"/>
    </source>
</evidence>
<comment type="catalytic activity">
    <reaction evidence="14 15">
        <text>S-sulfanyl-L-cysteinyl-[SoxY protein] + thiosulfate + 2 Fe(III)-[cytochrome c] = S-(2-sulfodisulfanyl)-L-cysteinyl-[SoxY protein] + 2 Fe(II)-[cytochrome c] + 2 H(+)</text>
        <dbReference type="Rhea" id="RHEA:51224"/>
        <dbReference type="Rhea" id="RHEA-COMP:10350"/>
        <dbReference type="Rhea" id="RHEA-COMP:14399"/>
        <dbReference type="Rhea" id="RHEA-COMP:14689"/>
        <dbReference type="Rhea" id="RHEA-COMP:14690"/>
        <dbReference type="ChEBI" id="CHEBI:15378"/>
        <dbReference type="ChEBI" id="CHEBI:29033"/>
        <dbReference type="ChEBI" id="CHEBI:29034"/>
        <dbReference type="ChEBI" id="CHEBI:33542"/>
        <dbReference type="ChEBI" id="CHEBI:61963"/>
        <dbReference type="ChEBI" id="CHEBI:140664"/>
        <dbReference type="EC" id="2.8.5.2"/>
    </reaction>
</comment>
<feature type="active site" description="Cysteine persulfide intermediate" evidence="16">
    <location>
        <position position="252"/>
    </location>
</feature>
<dbReference type="Pfam" id="PF21342">
    <property type="entry name" value="SoxA-TsdA_cyt-c"/>
    <property type="match status" value="2"/>
</dbReference>
<dbReference type="GO" id="GO:0046872">
    <property type="term" value="F:metal ion binding"/>
    <property type="evidence" value="ECO:0007669"/>
    <property type="project" value="UniProtKB-KW"/>
</dbReference>
<feature type="domain" description="Cytochrome c" evidence="20">
    <location>
        <begin position="191"/>
        <end position="284"/>
    </location>
</feature>
<keyword evidence="5 15" id="KW-0349">Heme</keyword>
<dbReference type="InterPro" id="IPR036909">
    <property type="entry name" value="Cyt_c-like_dom_sf"/>
</dbReference>
<dbReference type="InterPro" id="IPR025710">
    <property type="entry name" value="SoxA"/>
</dbReference>
<dbReference type="GO" id="GO:0046982">
    <property type="term" value="F:protein heterodimerization activity"/>
    <property type="evidence" value="ECO:0007669"/>
    <property type="project" value="UniProtKB-ARBA"/>
</dbReference>
<evidence type="ECO:0000256" key="3">
    <source>
        <dbReference type="ARBA" id="ARBA00011530"/>
    </source>
</evidence>
<dbReference type="EMBL" id="CP032125">
    <property type="protein sequence ID" value="AXX97016.1"/>
    <property type="molecule type" value="Genomic_DNA"/>
</dbReference>
<dbReference type="SUPFAM" id="SSF46626">
    <property type="entry name" value="Cytochrome c"/>
    <property type="match status" value="2"/>
</dbReference>
<evidence type="ECO:0000256" key="6">
    <source>
        <dbReference type="ARBA" id="ARBA00022679"/>
    </source>
</evidence>
<reference evidence="21 22" key="1">
    <citation type="submission" date="2018-09" db="EMBL/GenBank/DDBJ databases">
        <title>Profundibacter amoris BAR1 gen. nov., sp. nov., a new member of the Roseobacter clade isolated at Lokis Castle Vent Field on the Arctic Mid-Oceanic Ridge.</title>
        <authorList>
            <person name="Le Moine Bauer S."/>
            <person name="Sjoeberg A.G."/>
            <person name="L'Haridon S."/>
            <person name="Stokke R."/>
            <person name="Roalkvam I."/>
            <person name="Steen I.H."/>
            <person name="Dahle H."/>
        </authorList>
    </citation>
    <scope>NUCLEOTIDE SEQUENCE [LARGE SCALE GENOMIC DNA]</scope>
    <source>
        <strain evidence="21 22">BAR1</strain>
    </source>
</reference>
<evidence type="ECO:0000256" key="17">
    <source>
        <dbReference type="PIRSR" id="PIRSR038455-2"/>
    </source>
</evidence>
<evidence type="ECO:0000256" key="11">
    <source>
        <dbReference type="ARBA" id="ARBA00023004"/>
    </source>
</evidence>
<comment type="subunit">
    <text evidence="3 15">Heterodimer of SoxA and SoxX.</text>
</comment>
<dbReference type="GO" id="GO:0016669">
    <property type="term" value="F:oxidoreductase activity, acting on a sulfur group of donors, cytochrome as acceptor"/>
    <property type="evidence" value="ECO:0007669"/>
    <property type="project" value="InterPro"/>
</dbReference>
<proteinExistence type="inferred from homology"/>
<dbReference type="GO" id="GO:0009055">
    <property type="term" value="F:electron transfer activity"/>
    <property type="evidence" value="ECO:0007669"/>
    <property type="project" value="InterPro"/>
</dbReference>
<evidence type="ECO:0000313" key="21">
    <source>
        <dbReference type="EMBL" id="AXX97016.1"/>
    </source>
</evidence>
<dbReference type="Gene3D" id="1.10.760.10">
    <property type="entry name" value="Cytochrome c-like domain"/>
    <property type="match status" value="2"/>
</dbReference>
<evidence type="ECO:0000256" key="14">
    <source>
        <dbReference type="ARBA" id="ARBA00048423"/>
    </source>
</evidence>
<keyword evidence="11 15" id="KW-0408">Iron</keyword>
<feature type="binding site" description="covalent" evidence="17">
    <location>
        <position position="106"/>
    </location>
    <ligand>
        <name>heme c</name>
        <dbReference type="ChEBI" id="CHEBI:61717"/>
        <label>1</label>
    </ligand>
</feature>
<dbReference type="PIRSF" id="PIRSF038455">
    <property type="entry name" value="SoxA"/>
    <property type="match status" value="1"/>
</dbReference>
<keyword evidence="9 15" id="KW-0574">Periplasm</keyword>
<dbReference type="InterPro" id="IPR009056">
    <property type="entry name" value="Cyt_c-like_dom"/>
</dbReference>
<feature type="binding site" evidence="17">
    <location>
        <position position="248"/>
    </location>
    <ligand>
        <name>substrate</name>
    </ligand>
</feature>
<feature type="binding site" description="covalent" evidence="17">
    <location>
        <position position="109"/>
    </location>
    <ligand>
        <name>heme c</name>
        <dbReference type="ChEBI" id="CHEBI:61717"/>
        <label>1</label>
    </ligand>
</feature>
<evidence type="ECO:0000256" key="18">
    <source>
        <dbReference type="PIRSR" id="PIRSR038455-3"/>
    </source>
</evidence>
<evidence type="ECO:0000256" key="10">
    <source>
        <dbReference type="ARBA" id="ARBA00022982"/>
    </source>
</evidence>
<dbReference type="Proteomes" id="UP000261704">
    <property type="component" value="Chromosome"/>
</dbReference>
<dbReference type="AlphaFoldDB" id="A0A347UDT8"/>
<dbReference type="GO" id="GO:0042597">
    <property type="term" value="C:periplasmic space"/>
    <property type="evidence" value="ECO:0007669"/>
    <property type="project" value="UniProtKB-SubCell"/>
</dbReference>
<feature type="binding site" description="axial binding residue" evidence="18">
    <location>
        <position position="211"/>
    </location>
    <ligand>
        <name>heme c</name>
        <dbReference type="ChEBI" id="CHEBI:61717"/>
        <label>2</label>
    </ligand>
    <ligandPart>
        <name>Fe</name>
        <dbReference type="ChEBI" id="CHEBI:18248"/>
    </ligandPart>
</feature>
<dbReference type="RefSeq" id="WP_118941674.1">
    <property type="nucleotide sequence ID" value="NZ_CP032125.1"/>
</dbReference>
<protein>
    <recommendedName>
        <fullName evidence="15">SoxAX cytochrome complex subunit A</fullName>
        <ecNumber evidence="15">2.8.5.2</ecNumber>
    </recommendedName>
    <alternativeName>
        <fullName evidence="15">Protein SoxA</fullName>
    </alternativeName>
    <alternativeName>
        <fullName evidence="15">Sulfur oxidizing protein A</fullName>
    </alternativeName>
    <alternativeName>
        <fullName evidence="15">Thiosulfate-oxidizing multienzyme system protein SoxA</fullName>
    </alternativeName>
</protein>
<organism evidence="21 22">
    <name type="scientific">Profundibacter amoris</name>
    <dbReference type="NCBI Taxonomy" id="2171755"/>
    <lineage>
        <taxon>Bacteria</taxon>
        <taxon>Pseudomonadati</taxon>
        <taxon>Pseudomonadota</taxon>
        <taxon>Alphaproteobacteria</taxon>
        <taxon>Rhodobacterales</taxon>
        <taxon>Paracoccaceae</taxon>
        <taxon>Profundibacter</taxon>
    </lineage>
</organism>